<dbReference type="Gene3D" id="1.10.150.20">
    <property type="entry name" value="5' to 3' exonuclease, C-terminal subdomain"/>
    <property type="match status" value="1"/>
</dbReference>
<accession>A0ABZ1GBZ3</accession>
<comment type="similarity">
    <text evidence="1">Belongs to the DNA polymerase type-Y family.</text>
</comment>
<dbReference type="InterPro" id="IPR050356">
    <property type="entry name" value="SulA_CellDiv_inhibitor"/>
</dbReference>
<evidence type="ECO:0000256" key="3">
    <source>
        <dbReference type="ARBA" id="ARBA00025589"/>
    </source>
</evidence>
<gene>
    <name evidence="5" type="ORF">OIE64_30180</name>
</gene>
<dbReference type="InterPro" id="IPR043128">
    <property type="entry name" value="Rev_trsase/Diguanyl_cyclase"/>
</dbReference>
<dbReference type="PROSITE" id="PS50173">
    <property type="entry name" value="UMUC"/>
    <property type="match status" value="1"/>
</dbReference>
<dbReference type="Pfam" id="PF00817">
    <property type="entry name" value="IMS"/>
    <property type="match status" value="1"/>
</dbReference>
<dbReference type="RefSeq" id="WP_326595937.1">
    <property type="nucleotide sequence ID" value="NZ_CP109114.1"/>
</dbReference>
<evidence type="ECO:0000313" key="6">
    <source>
        <dbReference type="Proteomes" id="UP001330827"/>
    </source>
</evidence>
<dbReference type="PANTHER" id="PTHR35369">
    <property type="entry name" value="BLR3025 PROTEIN-RELATED"/>
    <property type="match status" value="1"/>
</dbReference>
<evidence type="ECO:0000313" key="5">
    <source>
        <dbReference type="EMBL" id="WSC16677.1"/>
    </source>
</evidence>
<evidence type="ECO:0000256" key="1">
    <source>
        <dbReference type="ARBA" id="ARBA00010945"/>
    </source>
</evidence>
<name>A0ABZ1GBZ3_9ACTN</name>
<feature type="domain" description="UmuC" evidence="4">
    <location>
        <begin position="37"/>
        <end position="137"/>
    </location>
</feature>
<dbReference type="SUPFAM" id="SSF100879">
    <property type="entry name" value="Lesion bypass DNA polymerase (Y-family), little finger domain"/>
    <property type="match status" value="1"/>
</dbReference>
<dbReference type="Proteomes" id="UP001330827">
    <property type="component" value="Chromosome"/>
</dbReference>
<dbReference type="EMBL" id="CP109114">
    <property type="protein sequence ID" value="WSC16677.1"/>
    <property type="molecule type" value="Genomic_DNA"/>
</dbReference>
<dbReference type="Gene3D" id="3.30.1490.100">
    <property type="entry name" value="DNA polymerase, Y-family, little finger domain"/>
    <property type="match status" value="1"/>
</dbReference>
<dbReference type="Gene3D" id="3.30.70.270">
    <property type="match status" value="1"/>
</dbReference>
<sequence>MGDQPGARGTSEQPGILCLRFRRIGGGPPDGAGYAGLLALLGSFTPAVEATPPDGALADVRGALRYFGRDTAGLAALIRVRALALHGVDCAIGAAENPMLARMAARRAAPGTTFVVPVGGAAAFLADRPAATLDGVGAATARALCGYGLDSVGRIAAAPLGTLQRITGVRTGRELWERAQGIDRTAVVPNAAARSVAAERTFPRDELDRERQRRALMSLTEELGARMRGEGRVCRSLAVSVRYADRTGYSTLTRSRTLREPTAHSAELTALAYRIHDSFALQRARVRGIALRAEGLGDAGRAAHQLTFDPVDERARRIEAVADRLRARFGPQAVMPGRLAA</sequence>
<dbReference type="InterPro" id="IPR036775">
    <property type="entry name" value="DNA_pol_Y-fam_lit_finger_sf"/>
</dbReference>
<dbReference type="InterPro" id="IPR001126">
    <property type="entry name" value="UmuC"/>
</dbReference>
<reference evidence="5 6" key="1">
    <citation type="submission" date="2022-10" db="EMBL/GenBank/DDBJ databases">
        <title>The complete genomes of actinobacterial strains from the NBC collection.</title>
        <authorList>
            <person name="Joergensen T.S."/>
            <person name="Alvarez Arevalo M."/>
            <person name="Sterndorff E.B."/>
            <person name="Faurdal D."/>
            <person name="Vuksanovic O."/>
            <person name="Mourched A.-S."/>
            <person name="Charusanti P."/>
            <person name="Shaw S."/>
            <person name="Blin K."/>
            <person name="Weber T."/>
        </authorList>
    </citation>
    <scope>NUCLEOTIDE SEQUENCE [LARGE SCALE GENOMIC DNA]</scope>
    <source>
        <strain evidence="5 6">NBC 01769</strain>
    </source>
</reference>
<evidence type="ECO:0000259" key="4">
    <source>
        <dbReference type="PROSITE" id="PS50173"/>
    </source>
</evidence>
<comment type="function">
    <text evidence="3">Poorly processive, error-prone DNA polymerase involved in untargeted mutagenesis. Copies undamaged DNA at stalled replication forks, which arise in vivo from mismatched or misaligned primer ends. These misaligned primers can be extended by PolIV. Exhibits no 3'-5' exonuclease (proofreading) activity. May be involved in translesional synthesis, in conjunction with the beta clamp from PolIII.</text>
</comment>
<organism evidence="5 6">
    <name type="scientific">Streptomyces brevispora</name>
    <dbReference type="NCBI Taxonomy" id="887462"/>
    <lineage>
        <taxon>Bacteria</taxon>
        <taxon>Bacillati</taxon>
        <taxon>Actinomycetota</taxon>
        <taxon>Actinomycetes</taxon>
        <taxon>Kitasatosporales</taxon>
        <taxon>Streptomycetaceae</taxon>
        <taxon>Streptomyces</taxon>
    </lineage>
</organism>
<dbReference type="Pfam" id="PF11799">
    <property type="entry name" value="IMS_C"/>
    <property type="match status" value="1"/>
</dbReference>
<evidence type="ECO:0000256" key="2">
    <source>
        <dbReference type="ARBA" id="ARBA00022763"/>
    </source>
</evidence>
<dbReference type="PANTHER" id="PTHR35369:SF2">
    <property type="entry name" value="BLR3025 PROTEIN"/>
    <property type="match status" value="1"/>
</dbReference>
<dbReference type="SUPFAM" id="SSF56672">
    <property type="entry name" value="DNA/RNA polymerases"/>
    <property type="match status" value="1"/>
</dbReference>
<protein>
    <recommendedName>
        <fullName evidence="4">UmuC domain-containing protein</fullName>
    </recommendedName>
</protein>
<dbReference type="InterPro" id="IPR043502">
    <property type="entry name" value="DNA/RNA_pol_sf"/>
</dbReference>
<keyword evidence="2" id="KW-0227">DNA damage</keyword>
<keyword evidence="6" id="KW-1185">Reference proteome</keyword>
<proteinExistence type="inferred from homology"/>
<dbReference type="InterPro" id="IPR017961">
    <property type="entry name" value="DNA_pol_Y-fam_little_finger"/>
</dbReference>